<dbReference type="InterPro" id="IPR029063">
    <property type="entry name" value="SAM-dependent_MTases_sf"/>
</dbReference>
<comment type="similarity">
    <text evidence="1">Belongs to the class I-like SAM-binding methyltransferase superfamily. RNA methyltransferase RlmE family.</text>
</comment>
<dbReference type="AlphaFoldDB" id="A0A9W8BA66"/>
<evidence type="ECO:0000256" key="8">
    <source>
        <dbReference type="SAM" id="MobiDB-lite"/>
    </source>
</evidence>
<dbReference type="Pfam" id="PF01728">
    <property type="entry name" value="FtsJ"/>
    <property type="match status" value="1"/>
</dbReference>
<reference evidence="10" key="1">
    <citation type="submission" date="2022-07" db="EMBL/GenBank/DDBJ databases">
        <title>Phylogenomic reconstructions and comparative analyses of Kickxellomycotina fungi.</title>
        <authorList>
            <person name="Reynolds N.K."/>
            <person name="Stajich J.E."/>
            <person name="Barry K."/>
            <person name="Grigoriev I.V."/>
            <person name="Crous P."/>
            <person name="Smith M.E."/>
        </authorList>
    </citation>
    <scope>NUCLEOTIDE SEQUENCE</scope>
    <source>
        <strain evidence="10">RSA 567</strain>
    </source>
</reference>
<dbReference type="InterPro" id="IPR050082">
    <property type="entry name" value="RNA_methyltr_RlmE"/>
</dbReference>
<feature type="compositionally biased region" description="Low complexity" evidence="8">
    <location>
        <begin position="118"/>
        <end position="132"/>
    </location>
</feature>
<feature type="domain" description="Ribosomal RNA methyltransferase FtsJ" evidence="9">
    <location>
        <begin position="58"/>
        <end position="274"/>
    </location>
</feature>
<keyword evidence="4 10" id="KW-0808">Transferase</keyword>
<evidence type="ECO:0000259" key="9">
    <source>
        <dbReference type="Pfam" id="PF01728"/>
    </source>
</evidence>
<dbReference type="OrthoDB" id="20105at2759"/>
<evidence type="ECO:0000313" key="11">
    <source>
        <dbReference type="Proteomes" id="UP001151582"/>
    </source>
</evidence>
<dbReference type="EMBL" id="JANBQB010000014">
    <property type="protein sequence ID" value="KAJ1984625.1"/>
    <property type="molecule type" value="Genomic_DNA"/>
</dbReference>
<dbReference type="Gene3D" id="3.40.50.150">
    <property type="entry name" value="Vaccinia Virus protein VP39"/>
    <property type="match status" value="1"/>
</dbReference>
<gene>
    <name evidence="10" type="primary">MRM2</name>
    <name evidence="10" type="ORF">H4R34_000528</name>
</gene>
<dbReference type="HAMAP" id="MF_01547">
    <property type="entry name" value="RNA_methyltr_E"/>
    <property type="match status" value="1"/>
</dbReference>
<dbReference type="Proteomes" id="UP001151582">
    <property type="component" value="Unassembled WGS sequence"/>
</dbReference>
<feature type="region of interest" description="Disordered" evidence="8">
    <location>
        <begin position="102"/>
        <end position="135"/>
    </location>
</feature>
<dbReference type="GO" id="GO:0005739">
    <property type="term" value="C:mitochondrion"/>
    <property type="evidence" value="ECO:0007669"/>
    <property type="project" value="TreeGrafter"/>
</dbReference>
<sequence length="275" mass="30974">MAATLRTPLQALLSTPHVVRRGLSSTRPWYGSYSDSKRWLRRQHKDVYVREAQRQQLRARSAFKLREIDEKYRLIFPGARCIDCGAAPGGWSQVLAEGVYSRQQRPLKRPQTADSNQKDSTSSHKSSQSDNSLPTSLHEMETADSIWAVDLLPMEPISGVTVCQMDFTLPQAKARLRALLGGELVDLIVSDMAPSFTGTHSIDHIRTMNLCEDALYFAQDLLRPGGAFVCKFIMGGTEREFKLLLQTKYTKVRVFKPKSSRADSSEAYFVCLGKR</sequence>
<feature type="active site" description="Proton acceptor" evidence="7">
    <location>
        <position position="231"/>
    </location>
</feature>
<comment type="caution">
    <text evidence="10">The sequence shown here is derived from an EMBL/GenBank/DDBJ whole genome shotgun (WGS) entry which is preliminary data.</text>
</comment>
<dbReference type="PIRSF" id="PIRSF005461">
    <property type="entry name" value="23S_rRNA_mtase"/>
    <property type="match status" value="1"/>
</dbReference>
<keyword evidence="5 7" id="KW-0949">S-adenosyl-L-methionine</keyword>
<evidence type="ECO:0000256" key="5">
    <source>
        <dbReference type="ARBA" id="ARBA00022691"/>
    </source>
</evidence>
<dbReference type="GO" id="GO:0008650">
    <property type="term" value="F:rRNA (uridine-2'-O-)-methyltransferase activity"/>
    <property type="evidence" value="ECO:0007669"/>
    <property type="project" value="TreeGrafter"/>
</dbReference>
<evidence type="ECO:0000256" key="7">
    <source>
        <dbReference type="PIRSR" id="PIRSR005461-1"/>
    </source>
</evidence>
<keyword evidence="11" id="KW-1185">Reference proteome</keyword>
<evidence type="ECO:0000313" key="10">
    <source>
        <dbReference type="EMBL" id="KAJ1984625.1"/>
    </source>
</evidence>
<evidence type="ECO:0000256" key="2">
    <source>
        <dbReference type="ARBA" id="ARBA00022552"/>
    </source>
</evidence>
<evidence type="ECO:0000256" key="3">
    <source>
        <dbReference type="ARBA" id="ARBA00022603"/>
    </source>
</evidence>
<dbReference type="PANTHER" id="PTHR10920:SF18">
    <property type="entry name" value="RRNA METHYLTRANSFERASE 2, MITOCHONDRIAL"/>
    <property type="match status" value="1"/>
</dbReference>
<dbReference type="InterPro" id="IPR015507">
    <property type="entry name" value="rRNA-MeTfrase_E"/>
</dbReference>
<keyword evidence="2" id="KW-0698">rRNA processing</keyword>
<dbReference type="InterPro" id="IPR002877">
    <property type="entry name" value="RNA_MeTrfase_FtsJ_dom"/>
</dbReference>
<dbReference type="PANTHER" id="PTHR10920">
    <property type="entry name" value="RIBOSOMAL RNA METHYLTRANSFERASE"/>
    <property type="match status" value="1"/>
</dbReference>
<evidence type="ECO:0000256" key="6">
    <source>
        <dbReference type="ARBA" id="ARBA00041184"/>
    </source>
</evidence>
<evidence type="ECO:0000256" key="4">
    <source>
        <dbReference type="ARBA" id="ARBA00022679"/>
    </source>
</evidence>
<proteinExistence type="inferred from homology"/>
<protein>
    <recommendedName>
        <fullName evidence="6">rRNA methyltransferase 2, mitochondrial</fullName>
    </recommendedName>
</protein>
<keyword evidence="3 10" id="KW-0489">Methyltransferase</keyword>
<organism evidence="10 11">
    <name type="scientific">Dimargaris verticillata</name>
    <dbReference type="NCBI Taxonomy" id="2761393"/>
    <lineage>
        <taxon>Eukaryota</taxon>
        <taxon>Fungi</taxon>
        <taxon>Fungi incertae sedis</taxon>
        <taxon>Zoopagomycota</taxon>
        <taxon>Kickxellomycotina</taxon>
        <taxon>Dimargaritomycetes</taxon>
        <taxon>Dimargaritales</taxon>
        <taxon>Dimargaritaceae</taxon>
        <taxon>Dimargaris</taxon>
    </lineage>
</organism>
<evidence type="ECO:0000256" key="1">
    <source>
        <dbReference type="ARBA" id="ARBA00009258"/>
    </source>
</evidence>
<accession>A0A9W8BA66</accession>
<name>A0A9W8BA66_9FUNG</name>
<dbReference type="SUPFAM" id="SSF53335">
    <property type="entry name" value="S-adenosyl-L-methionine-dependent methyltransferases"/>
    <property type="match status" value="1"/>
</dbReference>